<evidence type="ECO:0000313" key="3">
    <source>
        <dbReference type="Proteomes" id="UP000429552"/>
    </source>
</evidence>
<gene>
    <name evidence="2" type="ORF">Sliba_09060</name>
</gene>
<dbReference type="EMBL" id="BLIP01000001">
    <property type="protein sequence ID" value="GFE20453.1"/>
    <property type="molecule type" value="Genomic_DNA"/>
</dbReference>
<evidence type="ECO:0000313" key="2">
    <source>
        <dbReference type="EMBL" id="GFE20453.1"/>
    </source>
</evidence>
<dbReference type="Proteomes" id="UP000429552">
    <property type="component" value="Unassembled WGS sequence"/>
</dbReference>
<name>A0A640T9P0_STRNI</name>
<protein>
    <recommendedName>
        <fullName evidence="4">Transposase IS701-like DDE domain-containing protein</fullName>
    </recommendedName>
</protein>
<dbReference type="AlphaFoldDB" id="A0A640T9P0"/>
<proteinExistence type="predicted"/>
<evidence type="ECO:0008006" key="4">
    <source>
        <dbReference type="Google" id="ProtNLM"/>
    </source>
</evidence>
<reference evidence="2 3" key="1">
    <citation type="submission" date="2019-12" db="EMBL/GenBank/DDBJ databases">
        <title>Whole genome shotgun sequence of Streptomyces libani subsp. libani NBRC 13452.</title>
        <authorList>
            <person name="Ichikawa N."/>
            <person name="Kimura A."/>
            <person name="Kitahashi Y."/>
            <person name="Komaki H."/>
            <person name="Tamura T."/>
        </authorList>
    </citation>
    <scope>NUCLEOTIDE SEQUENCE [LARGE SCALE GENOMIC DNA]</scope>
    <source>
        <strain evidence="2 3">NBRC 13452</strain>
    </source>
</reference>
<sequence>MHERFVHRSSRTEPRESALAYTRGSISPLERNDWTLAEQAGHSAPDPIHRLLNRIEWEADEVRDDVRDLVVENLGDPEALSSWTTPAS</sequence>
<accession>A0A640T9P0</accession>
<feature type="region of interest" description="Disordered" evidence="1">
    <location>
        <begin position="1"/>
        <end position="21"/>
    </location>
</feature>
<comment type="caution">
    <text evidence="2">The sequence shown here is derived from an EMBL/GenBank/DDBJ whole genome shotgun (WGS) entry which is preliminary data.</text>
</comment>
<feature type="compositionally biased region" description="Basic and acidic residues" evidence="1">
    <location>
        <begin position="1"/>
        <end position="16"/>
    </location>
</feature>
<evidence type="ECO:0000256" key="1">
    <source>
        <dbReference type="SAM" id="MobiDB-lite"/>
    </source>
</evidence>
<organism evidence="2 3">
    <name type="scientific">Streptomyces nigrescens</name>
    <dbReference type="NCBI Taxonomy" id="1920"/>
    <lineage>
        <taxon>Bacteria</taxon>
        <taxon>Bacillati</taxon>
        <taxon>Actinomycetota</taxon>
        <taxon>Actinomycetes</taxon>
        <taxon>Kitasatosporales</taxon>
        <taxon>Streptomycetaceae</taxon>
        <taxon>Streptomyces</taxon>
    </lineage>
</organism>